<dbReference type="EMBL" id="JACKWZ010000664">
    <property type="protein sequence ID" value="KAF9405903.1"/>
    <property type="molecule type" value="Genomic_DNA"/>
</dbReference>
<sequence>MYIDIVTIARFFVVDVVSGRDVDGSGLDVHGSGSGSGVVYHGVEATVVVGGVLHSPDGAVGFMEGVRALHDITVAGLLLGLVVTGVAVSYGVVVLVFGREQQEQRGRPQQERRGRPRQRGQRGRRRAGQTGRGVRCFGRRQRQQRSSARGRAGDEPGTSPLIRKELRSKSLLGRRVVHNLEDELVTFRILRSKCRGIVVPSVASVLDCIPSQCSGATYEAWRTLWNCCDKIIKSAMMYRGLWNDLNYAQCRVGIAYPAQNRLVLRRYTWLCSVPGPVARLPDSPCASCAPHVARTGNKDRAMSFF</sequence>
<protein>
    <submittedName>
        <fullName evidence="3">Uncharacterized protein</fullName>
    </submittedName>
</protein>
<dbReference type="AlphaFoldDB" id="A0A835KWW9"/>
<feature type="transmembrane region" description="Helical" evidence="2">
    <location>
        <begin position="72"/>
        <end position="97"/>
    </location>
</feature>
<reference evidence="3" key="1">
    <citation type="submission" date="2020-08" db="EMBL/GenBank/DDBJ databases">
        <title>Spodoptera exigua strain:BAW_Kor-Di-RS1 Genome sequencing and assembly.</title>
        <authorList>
            <person name="Kim J."/>
            <person name="Nam H.Y."/>
            <person name="Kwon M."/>
            <person name="Choi J.H."/>
            <person name="Cho S.R."/>
            <person name="Kim G.-H."/>
        </authorList>
    </citation>
    <scope>NUCLEOTIDE SEQUENCE</scope>
    <source>
        <strain evidence="3">BAW_Kor-Di-RS1</strain>
        <tissue evidence="3">Whole-body</tissue>
    </source>
</reference>
<feature type="region of interest" description="Disordered" evidence="1">
    <location>
        <begin position="104"/>
        <end position="160"/>
    </location>
</feature>
<proteinExistence type="predicted"/>
<keyword evidence="2" id="KW-1133">Transmembrane helix</keyword>
<keyword evidence="2" id="KW-0812">Transmembrane</keyword>
<feature type="compositionally biased region" description="Basic residues" evidence="1">
    <location>
        <begin position="114"/>
        <end position="127"/>
    </location>
</feature>
<dbReference type="Proteomes" id="UP000648187">
    <property type="component" value="Unassembled WGS sequence"/>
</dbReference>
<evidence type="ECO:0000256" key="1">
    <source>
        <dbReference type="SAM" id="MobiDB-lite"/>
    </source>
</evidence>
<keyword evidence="2" id="KW-0472">Membrane</keyword>
<feature type="compositionally biased region" description="Basic and acidic residues" evidence="1">
    <location>
        <begin position="104"/>
        <end position="113"/>
    </location>
</feature>
<keyword evidence="4" id="KW-1185">Reference proteome</keyword>
<comment type="caution">
    <text evidence="3">The sequence shown here is derived from an EMBL/GenBank/DDBJ whole genome shotgun (WGS) entry which is preliminary data.</text>
</comment>
<evidence type="ECO:0000313" key="3">
    <source>
        <dbReference type="EMBL" id="KAF9405903.1"/>
    </source>
</evidence>
<accession>A0A835KWW9</accession>
<evidence type="ECO:0000256" key="2">
    <source>
        <dbReference type="SAM" id="Phobius"/>
    </source>
</evidence>
<organism evidence="3 4">
    <name type="scientific">Spodoptera exigua</name>
    <name type="common">Beet armyworm</name>
    <name type="synonym">Noctua fulgens</name>
    <dbReference type="NCBI Taxonomy" id="7107"/>
    <lineage>
        <taxon>Eukaryota</taxon>
        <taxon>Metazoa</taxon>
        <taxon>Ecdysozoa</taxon>
        <taxon>Arthropoda</taxon>
        <taxon>Hexapoda</taxon>
        <taxon>Insecta</taxon>
        <taxon>Pterygota</taxon>
        <taxon>Neoptera</taxon>
        <taxon>Endopterygota</taxon>
        <taxon>Lepidoptera</taxon>
        <taxon>Glossata</taxon>
        <taxon>Ditrysia</taxon>
        <taxon>Noctuoidea</taxon>
        <taxon>Noctuidae</taxon>
        <taxon>Amphipyrinae</taxon>
        <taxon>Spodoptera</taxon>
    </lineage>
</organism>
<evidence type="ECO:0000313" key="4">
    <source>
        <dbReference type="Proteomes" id="UP000648187"/>
    </source>
</evidence>
<gene>
    <name evidence="3" type="ORF">HW555_013529</name>
</gene>
<name>A0A835KWW9_SPOEX</name>